<keyword evidence="1" id="KW-0378">Hydrolase</keyword>
<organism evidence="3 4">
    <name type="scientific">Alternaria panax</name>
    <dbReference type="NCBI Taxonomy" id="48097"/>
    <lineage>
        <taxon>Eukaryota</taxon>
        <taxon>Fungi</taxon>
        <taxon>Dikarya</taxon>
        <taxon>Ascomycota</taxon>
        <taxon>Pezizomycotina</taxon>
        <taxon>Dothideomycetes</taxon>
        <taxon>Pleosporomycetidae</taxon>
        <taxon>Pleosporales</taxon>
        <taxon>Pleosporineae</taxon>
        <taxon>Pleosporaceae</taxon>
        <taxon>Alternaria</taxon>
        <taxon>Alternaria sect. Panax</taxon>
    </lineage>
</organism>
<evidence type="ECO:0000259" key="2">
    <source>
        <dbReference type="Pfam" id="PF03648"/>
    </source>
</evidence>
<dbReference type="InterPro" id="IPR005154">
    <property type="entry name" value="Glyco_hydro_67_aGlcAse_N"/>
</dbReference>
<dbReference type="SUPFAM" id="SSF55545">
    <property type="entry name" value="beta-N-acetylhexosaminidase-like domain"/>
    <property type="match status" value="1"/>
</dbReference>
<gene>
    <name evidence="3" type="ORF">G6011_04773</name>
</gene>
<dbReference type="Proteomes" id="UP001199106">
    <property type="component" value="Unassembled WGS sequence"/>
</dbReference>
<dbReference type="EMBL" id="JAANER010000002">
    <property type="protein sequence ID" value="KAG9194738.1"/>
    <property type="molecule type" value="Genomic_DNA"/>
</dbReference>
<dbReference type="Pfam" id="PF03648">
    <property type="entry name" value="Glyco_hydro_67N"/>
    <property type="match status" value="1"/>
</dbReference>
<accession>A0AAD4NUG4</accession>
<dbReference type="Gene3D" id="3.30.379.10">
    <property type="entry name" value="Chitobiase/beta-hexosaminidase domain 2-like"/>
    <property type="match status" value="1"/>
</dbReference>
<dbReference type="GO" id="GO:0045493">
    <property type="term" value="P:xylan catabolic process"/>
    <property type="evidence" value="ECO:0007669"/>
    <property type="project" value="InterPro"/>
</dbReference>
<evidence type="ECO:0000313" key="4">
    <source>
        <dbReference type="Proteomes" id="UP001199106"/>
    </source>
</evidence>
<keyword evidence="4" id="KW-1185">Reference proteome</keyword>
<evidence type="ECO:0000256" key="1">
    <source>
        <dbReference type="ARBA" id="ARBA00022801"/>
    </source>
</evidence>
<feature type="domain" description="Alpha glucuronidase N-terminal" evidence="2">
    <location>
        <begin position="17"/>
        <end position="133"/>
    </location>
</feature>
<dbReference type="PANTHER" id="PTHR39207:SF1">
    <property type="entry name" value="ALPHA-GLUCURONIDASE A"/>
    <property type="match status" value="1"/>
</dbReference>
<evidence type="ECO:0000313" key="3">
    <source>
        <dbReference type="EMBL" id="KAG9194738.1"/>
    </source>
</evidence>
<proteinExistence type="predicted"/>
<dbReference type="InterPro" id="IPR029018">
    <property type="entry name" value="Hex-like_dom2"/>
</dbReference>
<dbReference type="GO" id="GO:0046559">
    <property type="term" value="F:alpha-glucuronidase activity"/>
    <property type="evidence" value="ECO:0007669"/>
    <property type="project" value="InterPro"/>
</dbReference>
<name>A0AAD4NUG4_9PLEO</name>
<comment type="caution">
    <text evidence="3">The sequence shown here is derived from an EMBL/GenBank/DDBJ whole genome shotgun (WGS) entry which is preliminary data.</text>
</comment>
<sequence length="151" mass="15653">MILCTAGFAIAEDGSKGWLRYAPIPDGPSTQSVPSAIVALNSTKVSPVFTAGQELRKGVDGITGRKPNVSAVAGQSRSAIIVGTKDAYTAIFGSIEGCEDLDADGFFLSTTTPGKVIIIGQNERGALYGAFEYLSQLAQNNVTSGSTIHNP</sequence>
<reference evidence="3" key="1">
    <citation type="submission" date="2021-07" db="EMBL/GenBank/DDBJ databases">
        <title>Genome Resource of American Ginseng Black Spot Pathogen Alternaria panax.</title>
        <authorList>
            <person name="Qiu C."/>
            <person name="Wang W."/>
            <person name="Liu Z."/>
        </authorList>
    </citation>
    <scope>NUCLEOTIDE SEQUENCE</scope>
    <source>
        <strain evidence="3">BNCC115425</strain>
    </source>
</reference>
<dbReference type="AlphaFoldDB" id="A0AAD4NUG4"/>
<protein>
    <recommendedName>
        <fullName evidence="2">Alpha glucuronidase N-terminal domain-containing protein</fullName>
    </recommendedName>
</protein>
<dbReference type="PANTHER" id="PTHR39207">
    <property type="entry name" value="ALPHA-GLUCURONIDASE A"/>
    <property type="match status" value="1"/>
</dbReference>